<feature type="transmembrane region" description="Helical" evidence="7">
    <location>
        <begin position="294"/>
        <end position="312"/>
    </location>
</feature>
<evidence type="ECO:0000256" key="3">
    <source>
        <dbReference type="ARBA" id="ARBA00022475"/>
    </source>
</evidence>
<name>A0ABT4E851_PAEAL</name>
<dbReference type="InterPro" id="IPR036259">
    <property type="entry name" value="MFS_trans_sf"/>
</dbReference>
<dbReference type="CDD" id="cd06173">
    <property type="entry name" value="MFS_MefA_like"/>
    <property type="match status" value="1"/>
</dbReference>
<feature type="transmembrane region" description="Helical" evidence="7">
    <location>
        <begin position="21"/>
        <end position="47"/>
    </location>
</feature>
<keyword evidence="4 7" id="KW-0812">Transmembrane</keyword>
<feature type="transmembrane region" description="Helical" evidence="7">
    <location>
        <begin position="389"/>
        <end position="408"/>
    </location>
</feature>
<dbReference type="PROSITE" id="PS50850">
    <property type="entry name" value="MFS"/>
    <property type="match status" value="1"/>
</dbReference>
<feature type="transmembrane region" description="Helical" evidence="7">
    <location>
        <begin position="111"/>
        <end position="140"/>
    </location>
</feature>
<dbReference type="SUPFAM" id="SSF103473">
    <property type="entry name" value="MFS general substrate transporter"/>
    <property type="match status" value="1"/>
</dbReference>
<sequence>MTSKKNIEVLKGLWGHYSFRQLWIGQTISVLGSQISYIAIPLIAVILLDANAFQMGLLTASSTAPYFLIGLFAGVWIDRIKRVPILINMNLITAFFLLLIPLFNWLNVMNIWILCAISFFTASCSMVFQFAYTSVLPSIINKNDLTEGNSKLEISRAMTQFVGPSIAGVIIHVLSAPISLFINIITYLVSIFFFKRINIDEKEPTTTKNTILKQIRQGFHHIFTNPFLRTISLSTAILNFSRCAFDAVYMLYVVTVFSIDASILGIIFGVGSLGALLGAFTANKLVKKIGTGNTILISTVIVGVGFLIVAIVTKYIIVNIAILSISQFFISMGNTVFFISQVSIRQAVTPNEIMGRVNATQVFISRGAVPIGALLGGLSGMLFGLRETIMAAGCLSLGAVFLLVMSPVKGVRQTSDIEI</sequence>
<dbReference type="RefSeq" id="WP_268632084.1">
    <property type="nucleotide sequence ID" value="NZ_JAMDLY010000011.1"/>
</dbReference>
<keyword evidence="5 7" id="KW-1133">Transmembrane helix</keyword>
<keyword evidence="10" id="KW-1185">Reference proteome</keyword>
<evidence type="ECO:0000313" key="10">
    <source>
        <dbReference type="Proteomes" id="UP001527090"/>
    </source>
</evidence>
<feature type="domain" description="Major facilitator superfamily (MFS) profile" evidence="8">
    <location>
        <begin position="227"/>
        <end position="419"/>
    </location>
</feature>
<accession>A0ABT4E851</accession>
<gene>
    <name evidence="9" type="ORF">M5X04_11285</name>
</gene>
<feature type="transmembrane region" description="Helical" evidence="7">
    <location>
        <begin position="161"/>
        <end position="194"/>
    </location>
</feature>
<evidence type="ECO:0000313" key="9">
    <source>
        <dbReference type="EMBL" id="MCY9529916.1"/>
    </source>
</evidence>
<keyword evidence="6 7" id="KW-0472">Membrane</keyword>
<dbReference type="Gene3D" id="1.20.1250.20">
    <property type="entry name" value="MFS general substrate transporter like domains"/>
    <property type="match status" value="1"/>
</dbReference>
<dbReference type="Pfam" id="PF05977">
    <property type="entry name" value="MFS_3"/>
    <property type="match status" value="1"/>
</dbReference>
<feature type="transmembrane region" description="Helical" evidence="7">
    <location>
        <begin position="53"/>
        <end position="73"/>
    </location>
</feature>
<dbReference type="InterPro" id="IPR020846">
    <property type="entry name" value="MFS_dom"/>
</dbReference>
<dbReference type="PANTHER" id="PTHR23513:SF6">
    <property type="entry name" value="MAJOR FACILITATOR SUPERFAMILY ASSOCIATED DOMAIN-CONTAINING PROTEIN"/>
    <property type="match status" value="1"/>
</dbReference>
<evidence type="ECO:0000256" key="2">
    <source>
        <dbReference type="ARBA" id="ARBA00022448"/>
    </source>
</evidence>
<evidence type="ECO:0000256" key="7">
    <source>
        <dbReference type="SAM" id="Phobius"/>
    </source>
</evidence>
<evidence type="ECO:0000256" key="4">
    <source>
        <dbReference type="ARBA" id="ARBA00022692"/>
    </source>
</evidence>
<feature type="transmembrane region" description="Helical" evidence="7">
    <location>
        <begin position="249"/>
        <end position="282"/>
    </location>
</feature>
<dbReference type="EMBL" id="JAMDLY010000011">
    <property type="protein sequence ID" value="MCY9529916.1"/>
    <property type="molecule type" value="Genomic_DNA"/>
</dbReference>
<keyword evidence="2" id="KW-0813">Transport</keyword>
<keyword evidence="3" id="KW-1003">Cell membrane</keyword>
<evidence type="ECO:0000259" key="8">
    <source>
        <dbReference type="PROSITE" id="PS50850"/>
    </source>
</evidence>
<evidence type="ECO:0000256" key="1">
    <source>
        <dbReference type="ARBA" id="ARBA00004651"/>
    </source>
</evidence>
<reference evidence="9 10" key="1">
    <citation type="submission" date="2022-05" db="EMBL/GenBank/DDBJ databases">
        <title>Genome Sequencing of Bee-Associated Microbes.</title>
        <authorList>
            <person name="Dunlap C."/>
        </authorList>
    </citation>
    <scope>NUCLEOTIDE SEQUENCE [LARGE SCALE GENOMIC DNA]</scope>
    <source>
        <strain evidence="9 10">NRRL NRS-750</strain>
    </source>
</reference>
<dbReference type="PANTHER" id="PTHR23513">
    <property type="entry name" value="INTEGRAL MEMBRANE EFFLUX PROTEIN-RELATED"/>
    <property type="match status" value="1"/>
</dbReference>
<proteinExistence type="predicted"/>
<dbReference type="InterPro" id="IPR010290">
    <property type="entry name" value="TM_effector"/>
</dbReference>
<evidence type="ECO:0000256" key="6">
    <source>
        <dbReference type="ARBA" id="ARBA00023136"/>
    </source>
</evidence>
<dbReference type="Proteomes" id="UP001527090">
    <property type="component" value="Unassembled WGS sequence"/>
</dbReference>
<comment type="caution">
    <text evidence="9">The sequence shown here is derived from an EMBL/GenBank/DDBJ whole genome shotgun (WGS) entry which is preliminary data.</text>
</comment>
<protein>
    <submittedName>
        <fullName evidence="9">MFS transporter</fullName>
    </submittedName>
</protein>
<feature type="transmembrane region" description="Helical" evidence="7">
    <location>
        <begin position="363"/>
        <end position="383"/>
    </location>
</feature>
<comment type="subcellular location">
    <subcellularLocation>
        <location evidence="1">Cell membrane</location>
        <topology evidence="1">Multi-pass membrane protein</topology>
    </subcellularLocation>
</comment>
<feature type="transmembrane region" description="Helical" evidence="7">
    <location>
        <begin position="318"/>
        <end position="342"/>
    </location>
</feature>
<organism evidence="9 10">
    <name type="scientific">Paenibacillus alvei</name>
    <name type="common">Bacillus alvei</name>
    <dbReference type="NCBI Taxonomy" id="44250"/>
    <lineage>
        <taxon>Bacteria</taxon>
        <taxon>Bacillati</taxon>
        <taxon>Bacillota</taxon>
        <taxon>Bacilli</taxon>
        <taxon>Bacillales</taxon>
        <taxon>Paenibacillaceae</taxon>
        <taxon>Paenibacillus</taxon>
    </lineage>
</organism>
<evidence type="ECO:0000256" key="5">
    <source>
        <dbReference type="ARBA" id="ARBA00022989"/>
    </source>
</evidence>
<feature type="transmembrane region" description="Helical" evidence="7">
    <location>
        <begin position="85"/>
        <end position="105"/>
    </location>
</feature>